<comment type="caution">
    <text evidence="2">The sequence shown here is derived from an EMBL/GenBank/DDBJ whole genome shotgun (WGS) entry which is preliminary data.</text>
</comment>
<dbReference type="EMBL" id="AEJB01000516">
    <property type="protein sequence ID" value="ELP63420.1"/>
    <property type="molecule type" value="Genomic_DNA"/>
</dbReference>
<evidence type="ECO:0000256" key="1">
    <source>
        <dbReference type="SAM" id="MobiDB-lite"/>
    </source>
</evidence>
<proteinExistence type="predicted"/>
<name>L7EYH6_STRT8</name>
<protein>
    <submittedName>
        <fullName evidence="2">Uncharacterized protein</fullName>
    </submittedName>
</protein>
<dbReference type="Proteomes" id="UP000010931">
    <property type="component" value="Unassembled WGS sequence"/>
</dbReference>
<evidence type="ECO:0000313" key="3">
    <source>
        <dbReference type="Proteomes" id="UP000010931"/>
    </source>
</evidence>
<organism evidence="2 3">
    <name type="scientific">Streptomyces turgidiscabies (strain Car8)</name>
    <dbReference type="NCBI Taxonomy" id="698760"/>
    <lineage>
        <taxon>Bacteria</taxon>
        <taxon>Bacillati</taxon>
        <taxon>Actinomycetota</taxon>
        <taxon>Actinomycetes</taxon>
        <taxon>Kitasatosporales</taxon>
        <taxon>Streptomycetaceae</taxon>
        <taxon>Streptomyces</taxon>
    </lineage>
</organism>
<evidence type="ECO:0000313" key="2">
    <source>
        <dbReference type="EMBL" id="ELP63420.1"/>
    </source>
</evidence>
<sequence length="61" mass="6339">MRRHALPHGAGTRPRSRPAGGSWRPPSAVLAGSRTAVRPTSQIGRGQGHSLGLCCGRTSLP</sequence>
<reference evidence="2 3" key="1">
    <citation type="journal article" date="2011" name="Plasmid">
        <title>Streptomyces turgidiscabies Car8 contains a modular pathogenicity island that shares virulence genes with other actinobacterial plant pathogens.</title>
        <authorList>
            <person name="Huguet-Tapia J.C."/>
            <person name="Badger J.H."/>
            <person name="Loria R."/>
            <person name="Pettis G.S."/>
        </authorList>
    </citation>
    <scope>NUCLEOTIDE SEQUENCE [LARGE SCALE GENOMIC DNA]</scope>
    <source>
        <strain evidence="2 3">Car8</strain>
    </source>
</reference>
<feature type="region of interest" description="Disordered" evidence="1">
    <location>
        <begin position="1"/>
        <end position="61"/>
    </location>
</feature>
<keyword evidence="3" id="KW-1185">Reference proteome</keyword>
<gene>
    <name evidence="2" type="ORF">STRTUCAR8_09684</name>
</gene>
<dbReference type="PATRIC" id="fig|698760.3.peg.7698"/>
<dbReference type="AlphaFoldDB" id="L7EYH6"/>
<accession>L7EYH6</accession>